<accession>A0A061FN19</accession>
<keyword evidence="6" id="KW-1185">Reference proteome</keyword>
<dbReference type="CDD" id="cd06222">
    <property type="entry name" value="RNase_H_like"/>
    <property type="match status" value="1"/>
</dbReference>
<name>A0A061FN19_THECC</name>
<feature type="region of interest" description="Disordered" evidence="2">
    <location>
        <begin position="196"/>
        <end position="237"/>
    </location>
</feature>
<dbReference type="InterPro" id="IPR000504">
    <property type="entry name" value="RRM_dom"/>
</dbReference>
<feature type="compositionally biased region" description="Polar residues" evidence="2">
    <location>
        <begin position="219"/>
        <end position="237"/>
    </location>
</feature>
<evidence type="ECO:0000259" key="3">
    <source>
        <dbReference type="PROSITE" id="PS50102"/>
    </source>
</evidence>
<gene>
    <name evidence="5" type="ORF">TCM_042877</name>
</gene>
<feature type="compositionally biased region" description="Basic and acidic residues" evidence="2">
    <location>
        <begin position="537"/>
        <end position="546"/>
    </location>
</feature>
<dbReference type="Proteomes" id="UP000026915">
    <property type="component" value="Chromosome 10"/>
</dbReference>
<organism evidence="5 6">
    <name type="scientific">Theobroma cacao</name>
    <name type="common">Cacao</name>
    <name type="synonym">Cocoa</name>
    <dbReference type="NCBI Taxonomy" id="3641"/>
    <lineage>
        <taxon>Eukaryota</taxon>
        <taxon>Viridiplantae</taxon>
        <taxon>Streptophyta</taxon>
        <taxon>Embryophyta</taxon>
        <taxon>Tracheophyta</taxon>
        <taxon>Spermatophyta</taxon>
        <taxon>Magnoliopsida</taxon>
        <taxon>eudicotyledons</taxon>
        <taxon>Gunneridae</taxon>
        <taxon>Pentapetalae</taxon>
        <taxon>rosids</taxon>
        <taxon>malvids</taxon>
        <taxon>Malvales</taxon>
        <taxon>Malvaceae</taxon>
        <taxon>Byttnerioideae</taxon>
        <taxon>Theobroma</taxon>
    </lineage>
</organism>
<evidence type="ECO:0000313" key="6">
    <source>
        <dbReference type="Proteomes" id="UP000026915"/>
    </source>
</evidence>
<dbReference type="InterPro" id="IPR036397">
    <property type="entry name" value="RNaseH_sf"/>
</dbReference>
<feature type="region of interest" description="Disordered" evidence="2">
    <location>
        <begin position="537"/>
        <end position="557"/>
    </location>
</feature>
<dbReference type="SMART" id="SM00360">
    <property type="entry name" value="RRM"/>
    <property type="match status" value="1"/>
</dbReference>
<proteinExistence type="predicted"/>
<dbReference type="AlphaFoldDB" id="A0A061FN19"/>
<dbReference type="PANTHER" id="PTHR33033:SF121">
    <property type="entry name" value="POLYNUCLEOTIDYL TRANSFERASE, RIBONUCLEASE H-LIKE SUPERFAMILY PROTEIN"/>
    <property type="match status" value="1"/>
</dbReference>
<dbReference type="InterPro" id="IPR012337">
    <property type="entry name" value="RNaseH-like_sf"/>
</dbReference>
<dbReference type="Gene3D" id="3.30.70.330">
    <property type="match status" value="1"/>
</dbReference>
<dbReference type="GO" id="GO:0003723">
    <property type="term" value="F:RNA binding"/>
    <property type="evidence" value="ECO:0007669"/>
    <property type="project" value="UniProtKB-UniRule"/>
</dbReference>
<keyword evidence="1" id="KW-0694">RNA-binding</keyword>
<dbReference type="InterPro" id="IPR012677">
    <property type="entry name" value="Nucleotide-bd_a/b_plait_sf"/>
</dbReference>
<dbReference type="Gramene" id="EOY18283">
    <property type="protein sequence ID" value="EOY18283"/>
    <property type="gene ID" value="TCM_042877"/>
</dbReference>
<dbReference type="SUPFAM" id="SSF53098">
    <property type="entry name" value="Ribonuclease H-like"/>
    <property type="match status" value="1"/>
</dbReference>
<dbReference type="PROSITE" id="PS50879">
    <property type="entry name" value="RNASE_H_1"/>
    <property type="match status" value="1"/>
</dbReference>
<dbReference type="InParanoid" id="A0A061FN19"/>
<dbReference type="InterPro" id="IPR044730">
    <property type="entry name" value="RNase_H-like_dom_plant"/>
</dbReference>
<evidence type="ECO:0000256" key="1">
    <source>
        <dbReference type="PROSITE-ProRule" id="PRU00176"/>
    </source>
</evidence>
<feature type="domain" description="RRM" evidence="3">
    <location>
        <begin position="57"/>
        <end position="137"/>
    </location>
</feature>
<dbReference type="InterPro" id="IPR002156">
    <property type="entry name" value="RNaseH_domain"/>
</dbReference>
<dbReference type="Gene3D" id="3.30.420.10">
    <property type="entry name" value="Ribonuclease H-like superfamily/Ribonuclease H"/>
    <property type="match status" value="1"/>
</dbReference>
<dbReference type="EMBL" id="CM001888">
    <property type="protein sequence ID" value="EOY18283.1"/>
    <property type="molecule type" value="Genomic_DNA"/>
</dbReference>
<evidence type="ECO:0000313" key="5">
    <source>
        <dbReference type="EMBL" id="EOY18283.1"/>
    </source>
</evidence>
<dbReference type="PANTHER" id="PTHR33033">
    <property type="entry name" value="POLYNUCLEOTIDYL TRANSFERASE, RIBONUCLEASE H-LIKE SUPERFAMILY PROTEIN-RELATED"/>
    <property type="match status" value="1"/>
</dbReference>
<evidence type="ECO:0000259" key="4">
    <source>
        <dbReference type="PROSITE" id="PS50879"/>
    </source>
</evidence>
<feature type="compositionally biased region" description="Basic and acidic residues" evidence="2">
    <location>
        <begin position="196"/>
        <end position="218"/>
    </location>
</feature>
<dbReference type="Pfam" id="PF00076">
    <property type="entry name" value="RRM_1"/>
    <property type="match status" value="1"/>
</dbReference>
<feature type="domain" description="RNase H type-1" evidence="4">
    <location>
        <begin position="619"/>
        <end position="721"/>
    </location>
</feature>
<dbReference type="InterPro" id="IPR035979">
    <property type="entry name" value="RBD_domain_sf"/>
</dbReference>
<dbReference type="SUPFAM" id="SSF54928">
    <property type="entry name" value="RNA-binding domain, RBD"/>
    <property type="match status" value="1"/>
</dbReference>
<evidence type="ECO:0000256" key="2">
    <source>
        <dbReference type="SAM" id="MobiDB-lite"/>
    </source>
</evidence>
<dbReference type="CDD" id="cd00590">
    <property type="entry name" value="RRM_SF"/>
    <property type="match status" value="1"/>
</dbReference>
<dbReference type="HOGENOM" id="CLU_383769_0_0_1"/>
<dbReference type="OMA" id="NMAHING"/>
<protein>
    <submittedName>
        <fullName evidence="5">Uncharacterized protein</fullName>
    </submittedName>
</protein>
<reference evidence="5 6" key="1">
    <citation type="journal article" date="2013" name="Genome Biol.">
        <title>The genome sequence of the most widely cultivated cacao type and its use to identify candidate genes regulating pod color.</title>
        <authorList>
            <person name="Motamayor J.C."/>
            <person name="Mockaitis K."/>
            <person name="Schmutz J."/>
            <person name="Haiminen N."/>
            <person name="Iii D.L."/>
            <person name="Cornejo O."/>
            <person name="Findley S.D."/>
            <person name="Zheng P."/>
            <person name="Utro F."/>
            <person name="Royaert S."/>
            <person name="Saski C."/>
            <person name="Jenkins J."/>
            <person name="Podicheti R."/>
            <person name="Zhao M."/>
            <person name="Scheffler B.E."/>
            <person name="Stack J.C."/>
            <person name="Feltus F.A."/>
            <person name="Mustiga G.M."/>
            <person name="Amores F."/>
            <person name="Phillips W."/>
            <person name="Marelli J.P."/>
            <person name="May G.D."/>
            <person name="Shapiro H."/>
            <person name="Ma J."/>
            <person name="Bustamante C.D."/>
            <person name="Schnell R.J."/>
            <person name="Main D."/>
            <person name="Gilbert D."/>
            <person name="Parida L."/>
            <person name="Kuhn D.N."/>
        </authorList>
    </citation>
    <scope>NUCLEOTIDE SEQUENCE [LARGE SCALE GENOMIC DNA]</scope>
    <source>
        <strain evidence="6">cv. Matina 1-6</strain>
    </source>
</reference>
<dbReference type="GO" id="GO:0004523">
    <property type="term" value="F:RNA-DNA hybrid ribonuclease activity"/>
    <property type="evidence" value="ECO:0007669"/>
    <property type="project" value="InterPro"/>
</dbReference>
<dbReference type="PROSITE" id="PS50102">
    <property type="entry name" value="RRM"/>
    <property type="match status" value="1"/>
</dbReference>
<sequence>MAPLFLENQRMIVARMLKFHLFFCIYDSMGETRRQERENYGNHRYDNSGKRWIDSLHSVFANNLSKRLSWNAIRGAFEEHGRVVDVHLPKRILQDRNRDTNFAFIWYRDKSEMERALKWGGHQWIDGRRVGVRRAEPWRANSNKEIKGSMVKGSLAQGANQKKFDGRSYRDVVIEGRVNDQDPKGATTKQMMEARQICKESPGAKKETEQGTKLENKETGQQQMLSHRSKSGVINTNIPDEDMEWTRRSAGLSTLVTFEDYEEMVVILENYWDFFDQWFESLIPLDIASSDKEVRLWIKLEEIPIKLWHLNTFKAIAQCWGDFIGVDRATFRRERLDPALILVNVKSRTIIPPRAMLEAEGKIHIISVNIVGGERCDNLEIYTTGKEIVTEEEETIVKDGLNGGPPNTVEEPPCTLNPAVNTDSQKGCTGCSELSEIFELKGSVKGGFGDRSGETKIRSQIYRTEDRGRNVQEKREQLDKKTKVVVQSMGNSANNVSKKRGTGGIKIGLQKQVSTDRVEEDSDKQIKKVLHELNEAEQRTSHKNKEQLGTGMKNVKGRLSKAVTSSIGENNSKGEAPTVIESSDEERWMKVTLRRRRSHNVYDIDSFRKFIEDLGLIDMPMIGGEFTYRNFKEEEEAFGRLDRGNPSQAAIGGVLKDDKGVVKILFSISIGIFEANTAEMMAIKEAFKLFGASKWVESHSLIVESDSKNAVSWVHKPDKAL</sequence>